<dbReference type="EMBL" id="CP030850">
    <property type="protein sequence ID" value="AXE21155.1"/>
    <property type="molecule type" value="Genomic_DNA"/>
</dbReference>
<gene>
    <name evidence="2" type="ORF">DR864_27175</name>
</gene>
<keyword evidence="1" id="KW-0472">Membrane</keyword>
<accession>A0A344TR84</accession>
<sequence length="103" mass="12076">MQVTFSRSTFSYLLLFAFGIGFGIGLFLGWKSKPAPSAKQSFADTAFHVSENRYLQKVDSLQFELRQKDETIIDLREQMALDSVRRMSELEAMRTINERYRRR</sequence>
<keyword evidence="1" id="KW-1133">Transmembrane helix</keyword>
<keyword evidence="3" id="KW-1185">Reference proteome</keyword>
<evidence type="ECO:0000256" key="1">
    <source>
        <dbReference type="SAM" id="Phobius"/>
    </source>
</evidence>
<name>A0A344TR84_9BACT</name>
<organism evidence="2 3">
    <name type="scientific">Runella rosea</name>
    <dbReference type="NCBI Taxonomy" id="2259595"/>
    <lineage>
        <taxon>Bacteria</taxon>
        <taxon>Pseudomonadati</taxon>
        <taxon>Bacteroidota</taxon>
        <taxon>Cytophagia</taxon>
        <taxon>Cytophagales</taxon>
        <taxon>Spirosomataceae</taxon>
        <taxon>Runella</taxon>
    </lineage>
</organism>
<dbReference type="AlphaFoldDB" id="A0A344TR84"/>
<evidence type="ECO:0000313" key="2">
    <source>
        <dbReference type="EMBL" id="AXE21155.1"/>
    </source>
</evidence>
<dbReference type="Proteomes" id="UP000251993">
    <property type="component" value="Chromosome"/>
</dbReference>
<dbReference type="KEGG" id="run:DR864_27175"/>
<dbReference type="OrthoDB" id="960722at2"/>
<evidence type="ECO:0000313" key="3">
    <source>
        <dbReference type="Proteomes" id="UP000251993"/>
    </source>
</evidence>
<reference evidence="2 3" key="1">
    <citation type="submission" date="2018-07" db="EMBL/GenBank/DDBJ databases">
        <title>Genome sequencing of Runella.</title>
        <authorList>
            <person name="Baek M.-G."/>
            <person name="Yi H."/>
        </authorList>
    </citation>
    <scope>NUCLEOTIDE SEQUENCE [LARGE SCALE GENOMIC DNA]</scope>
    <source>
        <strain evidence="2 3">HYN0085</strain>
    </source>
</reference>
<feature type="transmembrane region" description="Helical" evidence="1">
    <location>
        <begin position="12"/>
        <end position="30"/>
    </location>
</feature>
<protein>
    <submittedName>
        <fullName evidence="2">Uncharacterized protein</fullName>
    </submittedName>
</protein>
<keyword evidence="1" id="KW-0812">Transmembrane</keyword>
<proteinExistence type="predicted"/>